<dbReference type="VEuPathDB" id="FungiDB:HZS61_002139"/>
<dbReference type="VEuPathDB" id="FungiDB:FOIG_11582"/>
<dbReference type="Proteomes" id="UP000219369">
    <property type="component" value="Unassembled WGS sequence"/>
</dbReference>
<organism evidence="2 3">
    <name type="scientific">Fusarium oxysporum</name>
    <name type="common">Fusarium vascular wilt</name>
    <dbReference type="NCBI Taxonomy" id="5507"/>
    <lineage>
        <taxon>Eukaryota</taxon>
        <taxon>Fungi</taxon>
        <taxon>Dikarya</taxon>
        <taxon>Ascomycota</taxon>
        <taxon>Pezizomycotina</taxon>
        <taxon>Sordariomycetes</taxon>
        <taxon>Hypocreomycetidae</taxon>
        <taxon>Hypocreales</taxon>
        <taxon>Nectriaceae</taxon>
        <taxon>Fusarium</taxon>
        <taxon>Fusarium oxysporum species complex</taxon>
    </lineage>
</organism>
<dbReference type="VEuPathDB" id="FungiDB:FOXG_13450"/>
<dbReference type="PANTHER" id="PTHR21310:SF58">
    <property type="entry name" value="AMINOGLYCOSIDE PHOSPHOTRANSFERASE DOMAIN-CONTAINING PROTEIN"/>
    <property type="match status" value="1"/>
</dbReference>
<dbReference type="InterPro" id="IPR051678">
    <property type="entry name" value="AGP_Transferase"/>
</dbReference>
<dbReference type="PANTHER" id="PTHR21310">
    <property type="entry name" value="AMINOGLYCOSIDE PHOSPHOTRANSFERASE-RELATED-RELATED"/>
    <property type="match status" value="1"/>
</dbReference>
<dbReference type="VEuPathDB" id="FungiDB:FOMG_09407"/>
<dbReference type="OrthoDB" id="3250044at2759"/>
<name>A0A2H3TT53_FUSOX</name>
<proteinExistence type="predicted"/>
<dbReference type="CDD" id="cd05120">
    <property type="entry name" value="APH_ChoK_like"/>
    <property type="match status" value="1"/>
</dbReference>
<dbReference type="SUPFAM" id="SSF56112">
    <property type="entry name" value="Protein kinase-like (PK-like)"/>
    <property type="match status" value="1"/>
</dbReference>
<reference evidence="3" key="1">
    <citation type="submission" date="2016-09" db="EMBL/GenBank/DDBJ databases">
        <authorList>
            <person name="Guldener U."/>
        </authorList>
    </citation>
    <scope>NUCLEOTIDE SEQUENCE [LARGE SCALE GENOMIC DNA]</scope>
    <source>
        <strain evidence="3">V64-1</strain>
    </source>
</reference>
<dbReference type="InterPro" id="IPR011009">
    <property type="entry name" value="Kinase-like_dom_sf"/>
</dbReference>
<evidence type="ECO:0000313" key="2">
    <source>
        <dbReference type="EMBL" id="SCO91802.1"/>
    </source>
</evidence>
<dbReference type="AlphaFoldDB" id="A0A2H3TT53"/>
<protein>
    <recommendedName>
        <fullName evidence="1">Aminoglycoside phosphotransferase domain-containing protein</fullName>
    </recommendedName>
</protein>
<sequence length="305" mass="34497">MTPPSPDVRKALDSVISGTQPRAPSADKINVITKGDGGICSVTGKQGTLWDPVIVAPILPVSAAWLKGDQVLYLKYNSNPDTLRNEYNALRVLKQKTTIPAPRAFDVVPQNTGEENFGYLLMSRVPGTALVTCRDALSDQDYANLSAQLKECVSQMREIPKPVTHGIAIYNTLGEACRDPRIRDWAPIGPFPDEASFSQNLRFSDESSRRGHKIVFTHEDLSPRNIIMERIKDSAGARGWRLSDIIDWETAGYYPEYWDYTKSMFEEFRWPRRHNEMMHDVFNEFGDYSEKLAVERRAWEPGDGI</sequence>
<dbReference type="VEuPathDB" id="FungiDB:FOZG_15284"/>
<feature type="domain" description="Aminoglycoside phosphotransferase" evidence="1">
    <location>
        <begin position="79"/>
        <end position="267"/>
    </location>
</feature>
<evidence type="ECO:0000259" key="1">
    <source>
        <dbReference type="Pfam" id="PF01636"/>
    </source>
</evidence>
<evidence type="ECO:0000313" key="3">
    <source>
        <dbReference type="Proteomes" id="UP000219369"/>
    </source>
</evidence>
<dbReference type="Gene3D" id="3.90.1200.10">
    <property type="match status" value="1"/>
</dbReference>
<dbReference type="InterPro" id="IPR002575">
    <property type="entry name" value="Aminoglycoside_PTrfase"/>
</dbReference>
<dbReference type="VEuPathDB" id="FungiDB:FOC4_g10005461"/>
<dbReference type="VEuPathDB" id="FungiDB:FOIG_11583"/>
<dbReference type="VEuPathDB" id="FungiDB:FOC1_g10005588"/>
<dbReference type="EMBL" id="FMJY01000010">
    <property type="protein sequence ID" value="SCO91802.1"/>
    <property type="molecule type" value="Genomic_DNA"/>
</dbReference>
<dbReference type="Pfam" id="PF01636">
    <property type="entry name" value="APH"/>
    <property type="match status" value="1"/>
</dbReference>
<dbReference type="VEuPathDB" id="FungiDB:FOC4_g10005460"/>
<gene>
    <name evidence="2" type="ORF">FRV6_15930</name>
</gene>
<accession>A0A2H3TT53</accession>